<dbReference type="RefSeq" id="WP_166991940.1">
    <property type="nucleotide sequence ID" value="NZ_CP061169.1"/>
</dbReference>
<accession>A0ABX6YF58</accession>
<dbReference type="Proteomes" id="UP000662814">
    <property type="component" value="Chromosome"/>
</dbReference>
<evidence type="ECO:0000256" key="1">
    <source>
        <dbReference type="ARBA" id="ARBA00001231"/>
    </source>
</evidence>
<dbReference type="InterPro" id="IPR050226">
    <property type="entry name" value="NagZ_Beta-hexosaminidase"/>
</dbReference>
<feature type="domain" description="Glycoside hydrolase family 3 N-terminal" evidence="7">
    <location>
        <begin position="57"/>
        <end position="380"/>
    </location>
</feature>
<dbReference type="InterPro" id="IPR036962">
    <property type="entry name" value="Glyco_hydro_3_N_sf"/>
</dbReference>
<dbReference type="SUPFAM" id="SSF51445">
    <property type="entry name" value="(Trans)glycosidases"/>
    <property type="match status" value="1"/>
</dbReference>
<dbReference type="InterPro" id="IPR001764">
    <property type="entry name" value="Glyco_hydro_3_N"/>
</dbReference>
<feature type="signal peptide" evidence="6">
    <location>
        <begin position="1"/>
        <end position="24"/>
    </location>
</feature>
<dbReference type="PANTHER" id="PTHR30480">
    <property type="entry name" value="BETA-HEXOSAMINIDASE-RELATED"/>
    <property type="match status" value="1"/>
</dbReference>
<keyword evidence="5" id="KW-0326">Glycosidase</keyword>
<evidence type="ECO:0000313" key="8">
    <source>
        <dbReference type="EMBL" id="QPZ37424.1"/>
    </source>
</evidence>
<evidence type="ECO:0000256" key="3">
    <source>
        <dbReference type="ARBA" id="ARBA00012663"/>
    </source>
</evidence>
<sequence>MLTSRNLRPVALTALALLCLTGCAAGVTSDSTGAPTRTVPTTAMPTATPEDPVAAMTLEQKVAQLFMVGTPVDSISDTTLAAVTEDGVGGLFLHGRSTAGVDATAQLVSQFTDGSASSLPLWVATDQEGGTVQVLRGPGFDDIPSALDQGAMGTDDLQASAATWGTQLAQAGITMNLAPVADIVPPQGAKQNPPIGALDRQFGGDEASVAACTSAFAAGMRDAGVMPTVKHFPGLGYVTDNTDFSSGVVDTVVTADGPDVGVYRTLLDEGAAVVMMSTAIYKNIDPSVPAAFSSTVISILRDDLAFDGVVTTDDLSAAAQVSSWSPAERATMAIDAGVDLLLVSSDPSVYPEMRDAVLQRAHDDPAFVTKIDDAVHRIAQAKEV</sequence>
<comment type="catalytic activity">
    <reaction evidence="1">
        <text>Hydrolysis of terminal non-reducing N-acetyl-D-hexosamine residues in N-acetyl-beta-D-hexosaminides.</text>
        <dbReference type="EC" id="3.2.1.52"/>
    </reaction>
</comment>
<reference evidence="8 9" key="1">
    <citation type="submission" date="2020-12" db="EMBL/GenBank/DDBJ databases">
        <title>Microbacterium sp. HY060.</title>
        <authorList>
            <person name="Zhou J."/>
        </authorList>
    </citation>
    <scope>NUCLEOTIDE SEQUENCE [LARGE SCALE GENOMIC DNA]</scope>
    <source>
        <strain evidence="8 9">HY60</strain>
    </source>
</reference>
<feature type="chain" id="PRO_5045344081" description="beta-N-acetylhexosaminidase" evidence="6">
    <location>
        <begin position="25"/>
        <end position="384"/>
    </location>
</feature>
<keyword evidence="4 8" id="KW-0378">Hydrolase</keyword>
<evidence type="ECO:0000256" key="2">
    <source>
        <dbReference type="ARBA" id="ARBA00005336"/>
    </source>
</evidence>
<dbReference type="Gene3D" id="3.20.20.300">
    <property type="entry name" value="Glycoside hydrolase, family 3, N-terminal domain"/>
    <property type="match status" value="1"/>
</dbReference>
<dbReference type="PANTHER" id="PTHR30480:SF13">
    <property type="entry name" value="BETA-HEXOSAMINIDASE"/>
    <property type="match status" value="1"/>
</dbReference>
<dbReference type="EMBL" id="CP061169">
    <property type="protein sequence ID" value="QPZ37424.1"/>
    <property type="molecule type" value="Genomic_DNA"/>
</dbReference>
<proteinExistence type="inferred from homology"/>
<evidence type="ECO:0000259" key="7">
    <source>
        <dbReference type="Pfam" id="PF00933"/>
    </source>
</evidence>
<dbReference type="EC" id="3.2.1.52" evidence="3"/>
<dbReference type="Pfam" id="PF00933">
    <property type="entry name" value="Glyco_hydro_3"/>
    <property type="match status" value="1"/>
</dbReference>
<evidence type="ECO:0000313" key="9">
    <source>
        <dbReference type="Proteomes" id="UP000662814"/>
    </source>
</evidence>
<keyword evidence="6" id="KW-0732">Signal</keyword>
<evidence type="ECO:0000256" key="6">
    <source>
        <dbReference type="SAM" id="SignalP"/>
    </source>
</evidence>
<protein>
    <recommendedName>
        <fullName evidence="3">beta-N-acetylhexosaminidase</fullName>
        <ecNumber evidence="3">3.2.1.52</ecNumber>
    </recommendedName>
</protein>
<evidence type="ECO:0000256" key="4">
    <source>
        <dbReference type="ARBA" id="ARBA00022801"/>
    </source>
</evidence>
<gene>
    <name evidence="8" type="ORF">HCR76_11320</name>
</gene>
<dbReference type="GO" id="GO:0016787">
    <property type="term" value="F:hydrolase activity"/>
    <property type="evidence" value="ECO:0007669"/>
    <property type="project" value="UniProtKB-KW"/>
</dbReference>
<keyword evidence="9" id="KW-1185">Reference proteome</keyword>
<organism evidence="8 9">
    <name type="scientific">Paramicrobacterium chengjingii</name>
    <dbReference type="NCBI Taxonomy" id="2769067"/>
    <lineage>
        <taxon>Bacteria</taxon>
        <taxon>Bacillati</taxon>
        <taxon>Actinomycetota</taxon>
        <taxon>Actinomycetes</taxon>
        <taxon>Micrococcales</taxon>
        <taxon>Microbacteriaceae</taxon>
        <taxon>Paramicrobacterium</taxon>
    </lineage>
</organism>
<comment type="similarity">
    <text evidence="2">Belongs to the glycosyl hydrolase 3 family.</text>
</comment>
<evidence type="ECO:0000256" key="5">
    <source>
        <dbReference type="ARBA" id="ARBA00023295"/>
    </source>
</evidence>
<dbReference type="InterPro" id="IPR017853">
    <property type="entry name" value="GH"/>
</dbReference>
<name>A0ABX6YF58_9MICO</name>